<name>A0ABP7Y291_9ACTN</name>
<evidence type="ECO:0000256" key="7">
    <source>
        <dbReference type="RuleBase" id="RU000320"/>
    </source>
</evidence>
<comment type="caution">
    <text evidence="10">The sequence shown here is derived from an EMBL/GenBank/DDBJ whole genome shotgun (WGS) entry which is preliminary data.</text>
</comment>
<dbReference type="InterPro" id="IPR018752">
    <property type="entry name" value="DabA"/>
</dbReference>
<dbReference type="Pfam" id="PF10070">
    <property type="entry name" value="DabA"/>
    <property type="match status" value="1"/>
</dbReference>
<organism evidence="10 11">
    <name type="scientific">Nocardioides fonticola</name>
    <dbReference type="NCBI Taxonomy" id="450363"/>
    <lineage>
        <taxon>Bacteria</taxon>
        <taxon>Bacillati</taxon>
        <taxon>Actinomycetota</taxon>
        <taxon>Actinomycetes</taxon>
        <taxon>Propionibacteriales</taxon>
        <taxon>Nocardioidaceae</taxon>
        <taxon>Nocardioides</taxon>
    </lineage>
</organism>
<feature type="transmembrane region" description="Helical" evidence="8">
    <location>
        <begin position="326"/>
        <end position="348"/>
    </location>
</feature>
<keyword evidence="7 8" id="KW-0812">Transmembrane</keyword>
<sequence>MNSLRSVAVAAASLALLGAGGLAATVVHGLIAGTWPDGARLVAAVLAVHVLCLGAVVARFSATNLRGQARVPRFAALLALALAALVAMAASPTLVGFAAGWTLSGLAIAGLVHHVGTPLSRDAARRVVASLAIGDVGLWLLALGGDALPEPVAVLALVAAVVSRGALVPLGEWLPETAEAPSPVSALLHAGVVNGGVLLLLLHGDVLPGAAAPALTVIGGLTVLAAVLAQQGRTDVKGRLAASTSAQMGLATVQAAIGLPATAFVHVIAHAWWKAWLFLGAGGAVTRARETPQVAALPTGRRIVVAVAALAAAVATGFALPHHLPVTVLAVPAVLVGAVAAASLQAGLAAQRSGAGWSRPLAALVAVVAFAGIVLASEHLLESTFEGALGEPDGLLGGLALVVLALAALAGSARIVDAAALDGLRARLALPGWSVRTRRSRLAERIADSSTSEDYRAEGGADRVRLAVRIASSTIAPNWPLRFAISVSPQDGLERFDVDTAEEMLDRFHRRDPRALLRRLLVLHADGVLSDVHLRRALADLDADHRLPTAWHGLPPEDVVTYARALVETAPAAASTVRGRTADLVQAAHWCAQAWGRTDARGIEADPWRHWLQAARRPGADLVLGVRGIRAAATALPEDPMLALALLHAEARRRAEAAGEGPLDLFAHLAGLLASLPGWAAHARWRVEHGGSPDAVVQLCALLAAHELLLTPEDAPHATRPAVLEEGAGEARRLLAVFQRALDLVVQERLLAAAPRPTTGVEDRSAVVHSLWCLDARSAPLRRHLESLPGPRRHRTHGVAGFFGIAVEAADPDGTRVARAPGLLDPDLTFRAAAVAPSAGWSATAAGRDPLAALGYAEVGGLIAAGTAFVEAARRVLRRPARPRPADWLPDIDTAQVCDTHGVPITPRAKAERVAAVLRAAGLDDELGAVLLVVGHGATTANNAYAASYDCGACGANPGVLNAAVFAAWFDDPAVRAELPKLGIVVPPRATAVPAWHDTTADVVVVESDHPDIVALQGDLEAAAARARAERSVDLPGSADPLLRGADGAEPMPEWGLAGAHGLLIGRSRIPEPGARWFQLDYRHEDDGVEPTLLRDALAGPGLVAAGIMACYAQSAAYPELFGAGDKTTHNVVGDIGVVRGRAGDLAIGLPWQALTPLDPADPAAVTALRHLPARPLIAVEAPRERVLDAVRGVPALHGLVANRWVTLWAVEADVVLEYSPARGWVDARTGELAAEVAFSDGSAR</sequence>
<dbReference type="Pfam" id="PF00361">
    <property type="entry name" value="Proton_antipo_M"/>
    <property type="match status" value="1"/>
</dbReference>
<dbReference type="EMBL" id="BAAAZH010000036">
    <property type="protein sequence ID" value="GAA4129566.1"/>
    <property type="molecule type" value="Genomic_DNA"/>
</dbReference>
<feature type="transmembrane region" description="Helical" evidence="8">
    <location>
        <begin position="303"/>
        <end position="320"/>
    </location>
</feature>
<feature type="transmembrane region" description="Helical" evidence="8">
    <location>
        <begin position="360"/>
        <end position="376"/>
    </location>
</feature>
<keyword evidence="8" id="KW-1133">Transmembrane helix</keyword>
<evidence type="ECO:0000256" key="6">
    <source>
        <dbReference type="ARBA" id="ARBA00023136"/>
    </source>
</evidence>
<evidence type="ECO:0000313" key="10">
    <source>
        <dbReference type="EMBL" id="GAA4129566.1"/>
    </source>
</evidence>
<keyword evidence="4" id="KW-0479">Metal-binding</keyword>
<evidence type="ECO:0000256" key="4">
    <source>
        <dbReference type="ARBA" id="ARBA00022723"/>
    </source>
</evidence>
<keyword evidence="11" id="KW-1185">Reference proteome</keyword>
<keyword evidence="5" id="KW-0862">Zinc</keyword>
<feature type="transmembrane region" description="Helical" evidence="8">
    <location>
        <begin position="39"/>
        <end position="62"/>
    </location>
</feature>
<comment type="subcellular location">
    <subcellularLocation>
        <location evidence="1">Endomembrane system</location>
        <topology evidence="1">Multi-pass membrane protein</topology>
    </subcellularLocation>
    <subcellularLocation>
        <location evidence="7">Membrane</location>
        <topology evidence="7">Multi-pass membrane protein</topology>
    </subcellularLocation>
</comment>
<dbReference type="PANTHER" id="PTHR38344">
    <property type="entry name" value="UPF0753 PROTEIN AQ_863"/>
    <property type="match status" value="1"/>
</dbReference>
<feature type="transmembrane region" description="Helical" evidence="8">
    <location>
        <begin position="210"/>
        <end position="229"/>
    </location>
</feature>
<evidence type="ECO:0000256" key="3">
    <source>
        <dbReference type="ARBA" id="ARBA00022475"/>
    </source>
</evidence>
<protein>
    <recommendedName>
        <fullName evidence="9">NADH:quinone oxidoreductase/Mrp antiporter transmembrane domain-containing protein</fullName>
    </recommendedName>
</protein>
<evidence type="ECO:0000259" key="9">
    <source>
        <dbReference type="Pfam" id="PF00361"/>
    </source>
</evidence>
<evidence type="ECO:0000313" key="11">
    <source>
        <dbReference type="Proteomes" id="UP001501495"/>
    </source>
</evidence>
<feature type="domain" description="NADH:quinone oxidoreductase/Mrp antiporter transmembrane" evidence="9">
    <location>
        <begin position="153"/>
        <end position="315"/>
    </location>
</feature>
<evidence type="ECO:0000256" key="8">
    <source>
        <dbReference type="SAM" id="Phobius"/>
    </source>
</evidence>
<keyword evidence="3" id="KW-1003">Cell membrane</keyword>
<keyword evidence="2" id="KW-0813">Transport</keyword>
<dbReference type="PANTHER" id="PTHR38344:SF1">
    <property type="entry name" value="INORGANIC CARBON TRANSPORTER SUBUNIT DABA-RELATED"/>
    <property type="match status" value="1"/>
</dbReference>
<evidence type="ECO:0000256" key="1">
    <source>
        <dbReference type="ARBA" id="ARBA00004127"/>
    </source>
</evidence>
<gene>
    <name evidence="10" type="ORF">GCM10022215_42250</name>
</gene>
<reference evidence="11" key="1">
    <citation type="journal article" date="2019" name="Int. J. Syst. Evol. Microbiol.">
        <title>The Global Catalogue of Microorganisms (GCM) 10K type strain sequencing project: providing services to taxonomists for standard genome sequencing and annotation.</title>
        <authorList>
            <consortium name="The Broad Institute Genomics Platform"/>
            <consortium name="The Broad Institute Genome Sequencing Center for Infectious Disease"/>
            <person name="Wu L."/>
            <person name="Ma J."/>
        </authorList>
    </citation>
    <scope>NUCLEOTIDE SEQUENCE [LARGE SCALE GENOMIC DNA]</scope>
    <source>
        <strain evidence="11">JCM 16703</strain>
    </source>
</reference>
<feature type="transmembrane region" description="Helical" evidence="8">
    <location>
        <begin position="396"/>
        <end position="416"/>
    </location>
</feature>
<dbReference type="RefSeq" id="WP_344735520.1">
    <property type="nucleotide sequence ID" value="NZ_BAAAZH010000036.1"/>
</dbReference>
<dbReference type="Proteomes" id="UP001501495">
    <property type="component" value="Unassembled WGS sequence"/>
</dbReference>
<evidence type="ECO:0000256" key="5">
    <source>
        <dbReference type="ARBA" id="ARBA00022833"/>
    </source>
</evidence>
<feature type="transmembrane region" description="Helical" evidence="8">
    <location>
        <begin position="74"/>
        <end position="91"/>
    </location>
</feature>
<accession>A0ABP7Y291</accession>
<dbReference type="InterPro" id="IPR001750">
    <property type="entry name" value="ND/Mrp_TM"/>
</dbReference>
<keyword evidence="6 8" id="KW-0472">Membrane</keyword>
<proteinExistence type="predicted"/>
<evidence type="ECO:0000256" key="2">
    <source>
        <dbReference type="ARBA" id="ARBA00022448"/>
    </source>
</evidence>